<evidence type="ECO:0000313" key="3">
    <source>
        <dbReference type="Proteomes" id="UP001497516"/>
    </source>
</evidence>
<evidence type="ECO:0000313" key="2">
    <source>
        <dbReference type="EMBL" id="CAL1376656.1"/>
    </source>
</evidence>
<name>A0AAV2DSP1_9ROSI</name>
<keyword evidence="1" id="KW-0732">Signal</keyword>
<gene>
    <name evidence="2" type="ORF">LTRI10_LOCUS18372</name>
</gene>
<proteinExistence type="predicted"/>
<dbReference type="EMBL" id="OZ034816">
    <property type="protein sequence ID" value="CAL1376656.1"/>
    <property type="molecule type" value="Genomic_DNA"/>
</dbReference>
<keyword evidence="3" id="KW-1185">Reference proteome</keyword>
<reference evidence="2 3" key="1">
    <citation type="submission" date="2024-04" db="EMBL/GenBank/DDBJ databases">
        <authorList>
            <person name="Fracassetti M."/>
        </authorList>
    </citation>
    <scope>NUCLEOTIDE SEQUENCE [LARGE SCALE GENOMIC DNA]</scope>
</reference>
<protein>
    <recommendedName>
        <fullName evidence="4">Thionin-like protein 2</fullName>
    </recommendedName>
</protein>
<feature type="chain" id="PRO_5043729724" description="Thionin-like protein 2" evidence="1">
    <location>
        <begin position="27"/>
        <end position="133"/>
    </location>
</feature>
<accession>A0AAV2DSP1</accession>
<dbReference type="Proteomes" id="UP001497516">
    <property type="component" value="Chromosome 3"/>
</dbReference>
<evidence type="ECO:0008006" key="4">
    <source>
        <dbReference type="Google" id="ProtNLM"/>
    </source>
</evidence>
<evidence type="ECO:0000256" key="1">
    <source>
        <dbReference type="SAM" id="SignalP"/>
    </source>
</evidence>
<organism evidence="2 3">
    <name type="scientific">Linum trigynum</name>
    <dbReference type="NCBI Taxonomy" id="586398"/>
    <lineage>
        <taxon>Eukaryota</taxon>
        <taxon>Viridiplantae</taxon>
        <taxon>Streptophyta</taxon>
        <taxon>Embryophyta</taxon>
        <taxon>Tracheophyta</taxon>
        <taxon>Spermatophyta</taxon>
        <taxon>Magnoliopsida</taxon>
        <taxon>eudicotyledons</taxon>
        <taxon>Gunneridae</taxon>
        <taxon>Pentapetalae</taxon>
        <taxon>rosids</taxon>
        <taxon>fabids</taxon>
        <taxon>Malpighiales</taxon>
        <taxon>Linaceae</taxon>
        <taxon>Linum</taxon>
    </lineage>
</organism>
<sequence length="133" mass="13663">MESRSVTLLTALAMMLALFLAGPGQCQPSSVADPGSSYKGHKACDPMCFVKCALSGGDINCFGSCILQCLFPTTGGEPDRTDPQAACMADCAVPACAKLCTKAEPFSKGTELCLESCGDHCADVKKQGSGTSP</sequence>
<dbReference type="AlphaFoldDB" id="A0AAV2DSP1"/>
<feature type="signal peptide" evidence="1">
    <location>
        <begin position="1"/>
        <end position="26"/>
    </location>
</feature>